<protein>
    <submittedName>
        <fullName evidence="1">Uncharacterized protein</fullName>
    </submittedName>
</protein>
<evidence type="ECO:0000313" key="2">
    <source>
        <dbReference type="Proteomes" id="UP000593579"/>
    </source>
</evidence>
<dbReference type="AlphaFoldDB" id="A0A7J9BN95"/>
<dbReference type="Proteomes" id="UP000593579">
    <property type="component" value="Unassembled WGS sequence"/>
</dbReference>
<keyword evidence="2" id="KW-1185">Reference proteome</keyword>
<evidence type="ECO:0000313" key="1">
    <source>
        <dbReference type="EMBL" id="MBA0737652.1"/>
    </source>
</evidence>
<comment type="caution">
    <text evidence="1">The sequence shown here is derived from an EMBL/GenBank/DDBJ whole genome shotgun (WGS) entry which is preliminary data.</text>
</comment>
<organism evidence="1 2">
    <name type="scientific">Gossypium gossypioides</name>
    <name type="common">Mexican cotton</name>
    <name type="synonym">Selera gossypioides</name>
    <dbReference type="NCBI Taxonomy" id="34282"/>
    <lineage>
        <taxon>Eukaryota</taxon>
        <taxon>Viridiplantae</taxon>
        <taxon>Streptophyta</taxon>
        <taxon>Embryophyta</taxon>
        <taxon>Tracheophyta</taxon>
        <taxon>Spermatophyta</taxon>
        <taxon>Magnoliopsida</taxon>
        <taxon>eudicotyledons</taxon>
        <taxon>Gunneridae</taxon>
        <taxon>Pentapetalae</taxon>
        <taxon>rosids</taxon>
        <taxon>malvids</taxon>
        <taxon>Malvales</taxon>
        <taxon>Malvaceae</taxon>
        <taxon>Malvoideae</taxon>
        <taxon>Gossypium</taxon>
    </lineage>
</organism>
<name>A0A7J9BN95_GOSGO</name>
<sequence>MKQFIIHINPLAYVRDLLEEDVQHAMRTMIDGE</sequence>
<proteinExistence type="predicted"/>
<dbReference type="EMBL" id="JABEZY010000004">
    <property type="protein sequence ID" value="MBA0737652.1"/>
    <property type="molecule type" value="Genomic_DNA"/>
</dbReference>
<gene>
    <name evidence="1" type="ORF">Gogos_011106</name>
</gene>
<reference evidence="1 2" key="1">
    <citation type="journal article" date="2019" name="Genome Biol. Evol.">
        <title>Insights into the evolution of the New World diploid cottons (Gossypium, subgenus Houzingenia) based on genome sequencing.</title>
        <authorList>
            <person name="Grover C.E."/>
            <person name="Arick M.A. 2nd"/>
            <person name="Thrash A."/>
            <person name="Conover J.L."/>
            <person name="Sanders W.S."/>
            <person name="Peterson D.G."/>
            <person name="Frelichowski J.E."/>
            <person name="Scheffler J.A."/>
            <person name="Scheffler B.E."/>
            <person name="Wendel J.F."/>
        </authorList>
    </citation>
    <scope>NUCLEOTIDE SEQUENCE [LARGE SCALE GENOMIC DNA]</scope>
    <source>
        <strain evidence="1">5</strain>
        <tissue evidence="1">Leaf</tissue>
    </source>
</reference>
<accession>A0A7J9BN95</accession>